<reference evidence="2 3" key="1">
    <citation type="submission" date="2014-03" db="EMBL/GenBank/DDBJ databases">
        <title>Draft genome of the hookworm Oesophagostomum dentatum.</title>
        <authorList>
            <person name="Mitreva M."/>
        </authorList>
    </citation>
    <scope>NUCLEOTIDE SEQUENCE [LARGE SCALE GENOMIC DNA]</scope>
    <source>
        <strain evidence="2 3">OD-Hann</strain>
    </source>
</reference>
<evidence type="ECO:0000313" key="2">
    <source>
        <dbReference type="EMBL" id="KHJ93104.1"/>
    </source>
</evidence>
<organism evidence="2 3">
    <name type="scientific">Oesophagostomum dentatum</name>
    <name type="common">Nodular worm</name>
    <dbReference type="NCBI Taxonomy" id="61180"/>
    <lineage>
        <taxon>Eukaryota</taxon>
        <taxon>Metazoa</taxon>
        <taxon>Ecdysozoa</taxon>
        <taxon>Nematoda</taxon>
        <taxon>Chromadorea</taxon>
        <taxon>Rhabditida</taxon>
        <taxon>Rhabditina</taxon>
        <taxon>Rhabditomorpha</taxon>
        <taxon>Strongyloidea</taxon>
        <taxon>Strongylidae</taxon>
        <taxon>Oesophagostomum</taxon>
    </lineage>
</organism>
<dbReference type="EMBL" id="KN550948">
    <property type="protein sequence ID" value="KHJ93104.1"/>
    <property type="molecule type" value="Genomic_DNA"/>
</dbReference>
<feature type="compositionally biased region" description="Basic and acidic residues" evidence="1">
    <location>
        <begin position="28"/>
        <end position="55"/>
    </location>
</feature>
<accession>A0A0B1T792</accession>
<dbReference type="OrthoDB" id="5876531at2759"/>
<name>A0A0B1T792_OESDE</name>
<keyword evidence="3" id="KW-1185">Reference proteome</keyword>
<protein>
    <submittedName>
        <fullName evidence="2">Uncharacterized protein</fullName>
    </submittedName>
</protein>
<feature type="region of interest" description="Disordered" evidence="1">
    <location>
        <begin position="86"/>
        <end position="106"/>
    </location>
</feature>
<sequence length="106" mass="12360">MVGVPHLQKSTKKETLLNLGLPQTASELAHRRAHEVEHHEENKEESKELKEEELDRPPQSIFDVIFGETIAGFSVLKYLKEEIDKRKEEKKRKSHKKHKSGVCFFL</sequence>
<gene>
    <name evidence="2" type="ORF">OESDEN_06989</name>
</gene>
<dbReference type="AlphaFoldDB" id="A0A0B1T792"/>
<evidence type="ECO:0000256" key="1">
    <source>
        <dbReference type="SAM" id="MobiDB-lite"/>
    </source>
</evidence>
<dbReference type="Proteomes" id="UP000053660">
    <property type="component" value="Unassembled WGS sequence"/>
</dbReference>
<feature type="region of interest" description="Disordered" evidence="1">
    <location>
        <begin position="27"/>
        <end position="55"/>
    </location>
</feature>
<proteinExistence type="predicted"/>
<evidence type="ECO:0000313" key="3">
    <source>
        <dbReference type="Proteomes" id="UP000053660"/>
    </source>
</evidence>
<feature type="compositionally biased region" description="Basic residues" evidence="1">
    <location>
        <begin position="88"/>
        <end position="100"/>
    </location>
</feature>